<reference evidence="1" key="1">
    <citation type="submission" date="2014-09" db="EMBL/GenBank/DDBJ databases">
        <title>Genome sequence of the luminous mushroom Mycena chlorophos for searching fungal bioluminescence genes.</title>
        <authorList>
            <person name="Tanaka Y."/>
            <person name="Kasuga D."/>
            <person name="Oba Y."/>
            <person name="Hase S."/>
            <person name="Sato K."/>
            <person name="Oba Y."/>
            <person name="Sakakibara Y."/>
        </authorList>
    </citation>
    <scope>NUCLEOTIDE SEQUENCE</scope>
</reference>
<evidence type="ECO:0000313" key="1">
    <source>
        <dbReference type="EMBL" id="GAT43069.1"/>
    </source>
</evidence>
<accession>A0ABQ0KVY9</accession>
<evidence type="ECO:0008006" key="3">
    <source>
        <dbReference type="Google" id="ProtNLM"/>
    </source>
</evidence>
<proteinExistence type="predicted"/>
<name>A0ABQ0KVY9_MYCCL</name>
<protein>
    <recommendedName>
        <fullName evidence="3">F-box domain-containing protein</fullName>
    </recommendedName>
</protein>
<gene>
    <name evidence="1" type="ORF">MCHLO_00762</name>
</gene>
<evidence type="ECO:0000313" key="2">
    <source>
        <dbReference type="Proteomes" id="UP000815677"/>
    </source>
</evidence>
<sequence>MPAQDLPADVAREIFILCLPPSLRAGSLSTSKNNSLDPRAAPMVLLHICRMWKYIALETPELWQELALQYDS</sequence>
<dbReference type="Proteomes" id="UP000815677">
    <property type="component" value="Unassembled WGS sequence"/>
</dbReference>
<organism evidence="1 2">
    <name type="scientific">Mycena chlorophos</name>
    <name type="common">Agaric fungus</name>
    <name type="synonym">Agaricus chlorophos</name>
    <dbReference type="NCBI Taxonomy" id="658473"/>
    <lineage>
        <taxon>Eukaryota</taxon>
        <taxon>Fungi</taxon>
        <taxon>Dikarya</taxon>
        <taxon>Basidiomycota</taxon>
        <taxon>Agaricomycotina</taxon>
        <taxon>Agaricomycetes</taxon>
        <taxon>Agaricomycetidae</taxon>
        <taxon>Agaricales</taxon>
        <taxon>Marasmiineae</taxon>
        <taxon>Mycenaceae</taxon>
        <taxon>Mycena</taxon>
    </lineage>
</organism>
<keyword evidence="2" id="KW-1185">Reference proteome</keyword>
<dbReference type="EMBL" id="DF838541">
    <property type="protein sequence ID" value="GAT43069.1"/>
    <property type="molecule type" value="Genomic_DNA"/>
</dbReference>